<evidence type="ECO:0000313" key="3">
    <source>
        <dbReference type="Proteomes" id="UP001327560"/>
    </source>
</evidence>
<dbReference type="FunFam" id="3.40.50.300:FF:001503">
    <property type="entry name" value="Replication factor C subunit 3"/>
    <property type="match status" value="1"/>
</dbReference>
<dbReference type="GO" id="GO:0003677">
    <property type="term" value="F:DNA binding"/>
    <property type="evidence" value="ECO:0007669"/>
    <property type="project" value="InterPro"/>
</dbReference>
<dbReference type="Pfam" id="PF21960">
    <property type="entry name" value="RCF1-5-like_lid"/>
    <property type="match status" value="1"/>
</dbReference>
<dbReference type="EMBL" id="CP136892">
    <property type="protein sequence ID" value="WOL00374.1"/>
    <property type="molecule type" value="Genomic_DNA"/>
</dbReference>
<dbReference type="FunFam" id="1.10.8.60:FF:000030">
    <property type="entry name" value="replication factor C subunit 3"/>
    <property type="match status" value="1"/>
</dbReference>
<dbReference type="GO" id="GO:0005663">
    <property type="term" value="C:DNA replication factor C complex"/>
    <property type="evidence" value="ECO:0007669"/>
    <property type="project" value="TreeGrafter"/>
</dbReference>
<feature type="region of interest" description="Disordered" evidence="1">
    <location>
        <begin position="1"/>
        <end position="49"/>
    </location>
</feature>
<feature type="compositionally biased region" description="Polar residues" evidence="1">
    <location>
        <begin position="151"/>
        <end position="160"/>
    </location>
</feature>
<dbReference type="InterPro" id="IPR027417">
    <property type="entry name" value="P-loop_NTPase"/>
</dbReference>
<feature type="compositionally biased region" description="Basic and acidic residues" evidence="1">
    <location>
        <begin position="1"/>
        <end position="15"/>
    </location>
</feature>
<dbReference type="Gene3D" id="1.10.8.60">
    <property type="match status" value="1"/>
</dbReference>
<evidence type="ECO:0008006" key="4">
    <source>
        <dbReference type="Google" id="ProtNLM"/>
    </source>
</evidence>
<proteinExistence type="predicted"/>
<dbReference type="Gene3D" id="3.40.50.300">
    <property type="entry name" value="P-loop containing nucleotide triphosphate hydrolases"/>
    <property type="match status" value="1"/>
</dbReference>
<reference evidence="2 3" key="1">
    <citation type="submission" date="2023-10" db="EMBL/GenBank/DDBJ databases">
        <title>Chromosome-scale genome assembly provides insights into flower coloration mechanisms of Canna indica.</title>
        <authorList>
            <person name="Li C."/>
        </authorList>
    </citation>
    <scope>NUCLEOTIDE SEQUENCE [LARGE SCALE GENOMIC DNA]</scope>
    <source>
        <tissue evidence="2">Flower</tissue>
    </source>
</reference>
<dbReference type="AlphaFoldDB" id="A0AAQ3Q7E4"/>
<dbReference type="PANTHER" id="PTHR11669">
    <property type="entry name" value="REPLICATION FACTOR C / DNA POLYMERASE III GAMMA-TAU SUBUNIT"/>
    <property type="match status" value="1"/>
</dbReference>
<dbReference type="Proteomes" id="UP001327560">
    <property type="component" value="Chromosome 3"/>
</dbReference>
<evidence type="ECO:0000313" key="2">
    <source>
        <dbReference type="EMBL" id="WOL00374.1"/>
    </source>
</evidence>
<dbReference type="GO" id="GO:0006261">
    <property type="term" value="P:DNA-templated DNA replication"/>
    <property type="evidence" value="ECO:0007669"/>
    <property type="project" value="TreeGrafter"/>
</dbReference>
<feature type="region of interest" description="Disordered" evidence="1">
    <location>
        <begin position="71"/>
        <end position="205"/>
    </location>
</feature>
<dbReference type="PANTHER" id="PTHR11669:SF25">
    <property type="entry name" value="OS02G0704966 PROTEIN"/>
    <property type="match status" value="1"/>
</dbReference>
<dbReference type="SUPFAM" id="SSF48019">
    <property type="entry name" value="post-AAA+ oligomerization domain-like"/>
    <property type="match status" value="1"/>
</dbReference>
<dbReference type="InterPro" id="IPR050238">
    <property type="entry name" value="DNA_Rep/Repair_Clamp_Loader"/>
</dbReference>
<feature type="compositionally biased region" description="Polar residues" evidence="1">
    <location>
        <begin position="353"/>
        <end position="366"/>
    </location>
</feature>
<feature type="compositionally biased region" description="Polar residues" evidence="1">
    <location>
        <begin position="168"/>
        <end position="177"/>
    </location>
</feature>
<accession>A0AAQ3Q7E4</accession>
<feature type="compositionally biased region" description="Polar residues" evidence="1">
    <location>
        <begin position="316"/>
        <end position="329"/>
    </location>
</feature>
<dbReference type="GO" id="GO:0003689">
    <property type="term" value="F:DNA clamp loader activity"/>
    <property type="evidence" value="ECO:0007669"/>
    <property type="project" value="TreeGrafter"/>
</dbReference>
<dbReference type="Pfam" id="PF22534">
    <property type="entry name" value="RFC_C"/>
    <property type="match status" value="1"/>
</dbReference>
<feature type="compositionally biased region" description="Low complexity" evidence="1">
    <location>
        <begin position="179"/>
        <end position="195"/>
    </location>
</feature>
<keyword evidence="3" id="KW-1185">Reference proteome</keyword>
<evidence type="ECO:0000256" key="1">
    <source>
        <dbReference type="SAM" id="MobiDB-lite"/>
    </source>
</evidence>
<gene>
    <name evidence="2" type="ORF">Cni_G09087</name>
</gene>
<dbReference type="GO" id="GO:0006281">
    <property type="term" value="P:DNA repair"/>
    <property type="evidence" value="ECO:0007669"/>
    <property type="project" value="TreeGrafter"/>
</dbReference>
<protein>
    <recommendedName>
        <fullName evidence="4">Replication factor C subunit</fullName>
    </recommendedName>
</protein>
<sequence length="797" mass="89565">MPVMEKDSRQNRSHDQPSFGRKKSGYEPSDTESEWQESPWHDGQLTSRRPITPLNHARTINSFNNIQTQFLNEDNSQEPVHVSRTSSTSRRHSKSPYKLVRNVHDGNFPSGGSSLRKNTSPLKASDHYRQVSPYRFKYEETNNQNNDNHNSVLKMSNKTPPRSHKFSDGNTHSQFQEVSRASSRSIHSRSRSISAPKPRGIGKELHVSTGPIAAGQSCSPQIKSIIQDQIDHANAREPSIVMVNDMIGNKKLAKSPSYNAYDLKSVDSISPGDIFFSKDHMILTQKSSATDMGNNAQHLTPKMHVISENSFADHQLSKGTSFSSRTSRGISVRRVLSRTSTNSSSAISQLSTGRTSTNSMSASTHPSRGGISNDSSKFSDDSGKSAGGFIKFANNRQKNKTDAWFSCVKVVSCGKSKPPEYKAIDEASLIEKAFVVEELRLFWADKNCPRSLDGFICHRQEAKQLKQLVSYNRCPHILFKGPTGSGKKSLCMALLHELFGDSSSKVSHDLKYYNVQESSPMPIVFPVTSSSYHVELNLKSLAKNARHALMAVIKEIATNHAYVPEVSDASFKMDFKVIVLYEVDKVTENVQHLIKWIMDCYSHACKIVICCDDDLNIIDSIKNRCKIISVDPPVTHEIIEVLNQIATKESFELPANFAVRIASKCKQNLRRAIMALEACKAHNYPFIDEQPIAIGWEEVLIEIAREILDDPSPKRLVLARGKIQKLLVEFVHPNLILQKLVEEFLKGIEGRLKRELYYWHAYYNKRLPVGTSAVMKLEEFVAKIMSIHRKSLSAFKV</sequence>
<feature type="compositionally biased region" description="Polar residues" evidence="1">
    <location>
        <begin position="110"/>
        <end position="122"/>
    </location>
</feature>
<dbReference type="GO" id="GO:0005634">
    <property type="term" value="C:nucleus"/>
    <property type="evidence" value="ECO:0007669"/>
    <property type="project" value="TreeGrafter"/>
</dbReference>
<feature type="region of interest" description="Disordered" evidence="1">
    <location>
        <begin position="316"/>
        <end position="379"/>
    </location>
</feature>
<name>A0AAQ3Q7E4_9LILI</name>
<feature type="compositionally biased region" description="Low complexity" evidence="1">
    <location>
        <begin position="330"/>
        <end position="352"/>
    </location>
</feature>
<dbReference type="InterPro" id="IPR008921">
    <property type="entry name" value="DNA_pol3_clamp-load_cplx_C"/>
</dbReference>
<organism evidence="2 3">
    <name type="scientific">Canna indica</name>
    <name type="common">Indian-shot</name>
    <dbReference type="NCBI Taxonomy" id="4628"/>
    <lineage>
        <taxon>Eukaryota</taxon>
        <taxon>Viridiplantae</taxon>
        <taxon>Streptophyta</taxon>
        <taxon>Embryophyta</taxon>
        <taxon>Tracheophyta</taxon>
        <taxon>Spermatophyta</taxon>
        <taxon>Magnoliopsida</taxon>
        <taxon>Liliopsida</taxon>
        <taxon>Zingiberales</taxon>
        <taxon>Cannaceae</taxon>
        <taxon>Canna</taxon>
    </lineage>
</organism>
<dbReference type="Gene3D" id="1.20.272.10">
    <property type="match status" value="1"/>
</dbReference>
<dbReference type="SUPFAM" id="SSF52540">
    <property type="entry name" value="P-loop containing nucleoside triphosphate hydrolases"/>
    <property type="match status" value="1"/>
</dbReference>